<dbReference type="OrthoDB" id="3868412at2759"/>
<dbReference type="EMBL" id="MU005962">
    <property type="protein sequence ID" value="KAF2863068.1"/>
    <property type="molecule type" value="Genomic_DNA"/>
</dbReference>
<evidence type="ECO:0000313" key="1">
    <source>
        <dbReference type="EMBL" id="KAF2863068.1"/>
    </source>
</evidence>
<keyword evidence="2" id="KW-1185">Reference proteome</keyword>
<sequence>TYGHRLQKTEDPVRSPELKLQTGGLVLRWVTTWESPLLYVLFFFFAPLSDFHKASLTDYNPNVLIDVWKNDGVSFLIVLSAFTGVRPHCPLTQDIERGKRATCRGKVHELVPL</sequence>
<protein>
    <submittedName>
        <fullName evidence="1">Uncharacterized protein</fullName>
    </submittedName>
</protein>
<dbReference type="AlphaFoldDB" id="A0A6A7C8W1"/>
<feature type="non-terminal residue" evidence="1">
    <location>
        <position position="1"/>
    </location>
</feature>
<organism evidence="1 2">
    <name type="scientific">Piedraia hortae CBS 480.64</name>
    <dbReference type="NCBI Taxonomy" id="1314780"/>
    <lineage>
        <taxon>Eukaryota</taxon>
        <taxon>Fungi</taxon>
        <taxon>Dikarya</taxon>
        <taxon>Ascomycota</taxon>
        <taxon>Pezizomycotina</taxon>
        <taxon>Dothideomycetes</taxon>
        <taxon>Dothideomycetidae</taxon>
        <taxon>Capnodiales</taxon>
        <taxon>Piedraiaceae</taxon>
        <taxon>Piedraia</taxon>
    </lineage>
</organism>
<proteinExistence type="predicted"/>
<evidence type="ECO:0000313" key="2">
    <source>
        <dbReference type="Proteomes" id="UP000799421"/>
    </source>
</evidence>
<accession>A0A6A7C8W1</accession>
<reference evidence="1" key="1">
    <citation type="journal article" date="2020" name="Stud. Mycol.">
        <title>101 Dothideomycetes genomes: a test case for predicting lifestyles and emergence of pathogens.</title>
        <authorList>
            <person name="Haridas S."/>
            <person name="Albert R."/>
            <person name="Binder M."/>
            <person name="Bloem J."/>
            <person name="Labutti K."/>
            <person name="Salamov A."/>
            <person name="Andreopoulos B."/>
            <person name="Baker S."/>
            <person name="Barry K."/>
            <person name="Bills G."/>
            <person name="Bluhm B."/>
            <person name="Cannon C."/>
            <person name="Castanera R."/>
            <person name="Culley D."/>
            <person name="Daum C."/>
            <person name="Ezra D."/>
            <person name="Gonzalez J."/>
            <person name="Henrissat B."/>
            <person name="Kuo A."/>
            <person name="Liang C."/>
            <person name="Lipzen A."/>
            <person name="Lutzoni F."/>
            <person name="Magnuson J."/>
            <person name="Mondo S."/>
            <person name="Nolan M."/>
            <person name="Ohm R."/>
            <person name="Pangilinan J."/>
            <person name="Park H.-J."/>
            <person name="Ramirez L."/>
            <person name="Alfaro M."/>
            <person name="Sun H."/>
            <person name="Tritt A."/>
            <person name="Yoshinaga Y."/>
            <person name="Zwiers L.-H."/>
            <person name="Turgeon B."/>
            <person name="Goodwin S."/>
            <person name="Spatafora J."/>
            <person name="Crous P."/>
            <person name="Grigoriev I."/>
        </authorList>
    </citation>
    <scope>NUCLEOTIDE SEQUENCE</scope>
    <source>
        <strain evidence="1">CBS 480.64</strain>
    </source>
</reference>
<name>A0A6A7C8W1_9PEZI</name>
<dbReference type="Proteomes" id="UP000799421">
    <property type="component" value="Unassembled WGS sequence"/>
</dbReference>
<gene>
    <name evidence="1" type="ORF">K470DRAFT_241710</name>
</gene>